<dbReference type="STRING" id="1297569.MESS2_1250054"/>
<dbReference type="AlphaFoldDB" id="M5EI47"/>
<organism evidence="1 2">
    <name type="scientific">Mesorhizobium metallidurans STM 2683</name>
    <dbReference type="NCBI Taxonomy" id="1297569"/>
    <lineage>
        <taxon>Bacteria</taxon>
        <taxon>Pseudomonadati</taxon>
        <taxon>Pseudomonadota</taxon>
        <taxon>Alphaproteobacteria</taxon>
        <taxon>Hyphomicrobiales</taxon>
        <taxon>Phyllobacteriaceae</taxon>
        <taxon>Mesorhizobium</taxon>
    </lineage>
</organism>
<gene>
    <name evidence="1" type="ORF">MESS2_1250054</name>
</gene>
<dbReference type="Proteomes" id="UP000012062">
    <property type="component" value="Unassembled WGS sequence"/>
</dbReference>
<dbReference type="EMBL" id="CAUM01000030">
    <property type="protein sequence ID" value="CCV04299.1"/>
    <property type="molecule type" value="Genomic_DNA"/>
</dbReference>
<comment type="caution">
    <text evidence="1">The sequence shown here is derived from an EMBL/GenBank/DDBJ whole genome shotgun (WGS) entry which is preliminary data.</text>
</comment>
<evidence type="ECO:0000313" key="1">
    <source>
        <dbReference type="EMBL" id="CCV04299.1"/>
    </source>
</evidence>
<protein>
    <submittedName>
        <fullName evidence="1">Uncharacterized protein</fullName>
    </submittedName>
</protein>
<reference evidence="1 2" key="1">
    <citation type="submission" date="2013-02" db="EMBL/GenBank/DDBJ databases">
        <authorList>
            <person name="Genoscope - CEA"/>
        </authorList>
    </citation>
    <scope>NUCLEOTIDE SEQUENCE [LARGE SCALE GENOMIC DNA]</scope>
    <source>
        <strain evidence="1 2">STM 2683</strain>
    </source>
</reference>
<accession>M5EI47</accession>
<name>M5EI47_9HYPH</name>
<proteinExistence type="predicted"/>
<sequence length="70" mass="8106">MTTPRRGGPLKRRRDANIKRFCHRATVLPRGVLQPVVDGIRIRSRETARPAENYKAGDDRTKNINKVVYY</sequence>
<evidence type="ECO:0000313" key="2">
    <source>
        <dbReference type="Proteomes" id="UP000012062"/>
    </source>
</evidence>
<keyword evidence="2" id="KW-1185">Reference proteome</keyword>